<evidence type="ECO:0000256" key="1">
    <source>
        <dbReference type="SAM" id="Coils"/>
    </source>
</evidence>
<accession>A0A1J4QBU1</accession>
<sequence length="446" mass="51850">MTAFPIHTLVHIGAGCGGQLPYYQELNPARLILIEPLPGLARDLRQATASIPNSEVWEFAVSSHTATKSELTEYNLTQVSSLHNATGLLTLYPGLKALQQHQVTTLSPQELMERLQLNPEQSHQLILEANGEEQEIINTLLDHDQLSLFQHIQIIMPEQALYQSRHNPDEMRKKLEKHCFELLEVDNNDPDFPLWKLVLNPVKVMLKTTQTELQKTRQTIEQLTKERTARDTTRQEHETLLTQTVEKDKQLKLQLAASEKLTQEQQQQLDTLKKNIQTEKITREKFQQQCDNLAIEQESLQHQLKQLANDYYELKARDTEQLQHLSRLNQEIIVETQEKEKIKQQLRIEINTKEQAQQECCAIGKERDALLQDKNQLIKEQSALKEKEKLLIELQKKHATLQHDHQKAKYENQQTQLRQKQLEKELLKAEAQIELIKDLMTNGRTI</sequence>
<evidence type="ECO:0008006" key="4">
    <source>
        <dbReference type="Google" id="ProtNLM"/>
    </source>
</evidence>
<keyword evidence="3" id="KW-1185">Reference proteome</keyword>
<keyword evidence="1" id="KW-0175">Coiled coil</keyword>
<dbReference type="STRING" id="1414654.BFR47_15925"/>
<dbReference type="Proteomes" id="UP000243073">
    <property type="component" value="Unassembled WGS sequence"/>
</dbReference>
<feature type="coiled-coil region" evidence="1">
    <location>
        <begin position="255"/>
        <end position="439"/>
    </location>
</feature>
<dbReference type="OrthoDB" id="823440at2"/>
<dbReference type="RefSeq" id="WP_071473147.1">
    <property type="nucleotide sequence ID" value="NZ_MDKE01000030.1"/>
</dbReference>
<evidence type="ECO:0000313" key="3">
    <source>
        <dbReference type="Proteomes" id="UP000243073"/>
    </source>
</evidence>
<evidence type="ECO:0000313" key="2">
    <source>
        <dbReference type="EMBL" id="OIN08001.1"/>
    </source>
</evidence>
<proteinExistence type="predicted"/>
<dbReference type="EMBL" id="MDKE01000030">
    <property type="protein sequence ID" value="OIN08001.1"/>
    <property type="molecule type" value="Genomic_DNA"/>
</dbReference>
<dbReference type="AlphaFoldDB" id="A0A1J4QBU1"/>
<reference evidence="2 3" key="1">
    <citation type="submission" date="2016-07" db="EMBL/GenBank/DDBJ databases">
        <title>Draft Genome Sequence of Oceanisphaera psychrotolerans, isolated from coastal sediment samples.</title>
        <authorList>
            <person name="Zhuo S."/>
            <person name="Ruan Z."/>
        </authorList>
    </citation>
    <scope>NUCLEOTIDE SEQUENCE [LARGE SCALE GENOMIC DNA]</scope>
    <source>
        <strain evidence="2 3">LAM-WHM-ZC</strain>
    </source>
</reference>
<organism evidence="2 3">
    <name type="scientific">Oceanisphaera psychrotolerans</name>
    <dbReference type="NCBI Taxonomy" id="1414654"/>
    <lineage>
        <taxon>Bacteria</taxon>
        <taxon>Pseudomonadati</taxon>
        <taxon>Pseudomonadota</taxon>
        <taxon>Gammaproteobacteria</taxon>
        <taxon>Aeromonadales</taxon>
        <taxon>Aeromonadaceae</taxon>
        <taxon>Oceanisphaera</taxon>
    </lineage>
</organism>
<name>A0A1J4QBU1_9GAMM</name>
<gene>
    <name evidence="2" type="ORF">BFR47_15925</name>
</gene>
<comment type="caution">
    <text evidence="2">The sequence shown here is derived from an EMBL/GenBank/DDBJ whole genome shotgun (WGS) entry which is preliminary data.</text>
</comment>
<protein>
    <recommendedName>
        <fullName evidence="4">Methyltransferase FkbM domain-containing protein</fullName>
    </recommendedName>
</protein>